<comment type="caution">
    <text evidence="1">The sequence shown here is derived from an EMBL/GenBank/DDBJ whole genome shotgun (WGS) entry which is preliminary data.</text>
</comment>
<dbReference type="RefSeq" id="WP_040040043.1">
    <property type="nucleotide sequence ID" value="NZ_JWJG01000028.1"/>
</dbReference>
<evidence type="ECO:0008006" key="3">
    <source>
        <dbReference type="Google" id="ProtNLM"/>
    </source>
</evidence>
<evidence type="ECO:0000313" key="2">
    <source>
        <dbReference type="Proteomes" id="UP000031572"/>
    </source>
</evidence>
<gene>
    <name evidence="1" type="ORF">TSA66_10955</name>
</gene>
<evidence type="ECO:0000313" key="1">
    <source>
        <dbReference type="EMBL" id="KIF81219.1"/>
    </source>
</evidence>
<reference evidence="1 2" key="1">
    <citation type="submission" date="2014-12" db="EMBL/GenBank/DDBJ databases">
        <title>Denitrispirillum autotrophicum gen. nov., sp. nov., Denitrifying, Facultatively Autotrophic Bacteria Isolated from Rice Paddy Soil.</title>
        <authorList>
            <person name="Ishii S."/>
            <person name="Ashida N."/>
            <person name="Ohno H."/>
            <person name="Otsuka S."/>
            <person name="Yokota A."/>
            <person name="Senoo K."/>
        </authorList>
    </citation>
    <scope>NUCLEOTIDE SEQUENCE [LARGE SCALE GENOMIC DNA]</scope>
    <source>
        <strain evidence="1 2">TSA66</strain>
    </source>
</reference>
<dbReference type="STRING" id="709839.TSA66_10955"/>
<protein>
    <recommendedName>
        <fullName evidence="3">Antibiotic biosynthesis monooxygenase</fullName>
    </recommendedName>
</protein>
<dbReference type="InterPro" id="IPR011008">
    <property type="entry name" value="Dimeric_a/b-barrel"/>
</dbReference>
<name>A0A0C2BMI0_9BURK</name>
<sequence length="115" mass="12867">MITRIWRGWTTVRNAPVYESLLLNEIFPGIAKRDVPGYRGISLLRRDGDHEVEFATIMWFDSLDAVRAFAGDNHEMAVVPPKARALLSRFDTHSAHYHTVVAPPPLDGMQASGPP</sequence>
<accession>A0A0C2BMI0</accession>
<dbReference type="EMBL" id="JWJG01000028">
    <property type="protein sequence ID" value="KIF81219.1"/>
    <property type="molecule type" value="Genomic_DNA"/>
</dbReference>
<organism evidence="1 2">
    <name type="scientific">Noviherbaspirillum autotrophicum</name>
    <dbReference type="NCBI Taxonomy" id="709839"/>
    <lineage>
        <taxon>Bacteria</taxon>
        <taxon>Pseudomonadati</taxon>
        <taxon>Pseudomonadota</taxon>
        <taxon>Betaproteobacteria</taxon>
        <taxon>Burkholderiales</taxon>
        <taxon>Oxalobacteraceae</taxon>
        <taxon>Noviherbaspirillum</taxon>
    </lineage>
</organism>
<dbReference type="AlphaFoldDB" id="A0A0C2BMI0"/>
<proteinExistence type="predicted"/>
<dbReference type="Proteomes" id="UP000031572">
    <property type="component" value="Unassembled WGS sequence"/>
</dbReference>
<dbReference type="OrthoDB" id="165208at2"/>
<keyword evidence="2" id="KW-1185">Reference proteome</keyword>
<dbReference type="SUPFAM" id="SSF54909">
    <property type="entry name" value="Dimeric alpha+beta barrel"/>
    <property type="match status" value="1"/>
</dbReference>